<organism evidence="2 3">
    <name type="scientific">Rangifer tarandus platyrhynchus</name>
    <name type="common">Svalbard reindeer</name>
    <dbReference type="NCBI Taxonomy" id="3082113"/>
    <lineage>
        <taxon>Eukaryota</taxon>
        <taxon>Metazoa</taxon>
        <taxon>Chordata</taxon>
        <taxon>Craniata</taxon>
        <taxon>Vertebrata</taxon>
        <taxon>Euteleostomi</taxon>
        <taxon>Mammalia</taxon>
        <taxon>Eutheria</taxon>
        <taxon>Laurasiatheria</taxon>
        <taxon>Artiodactyla</taxon>
        <taxon>Ruminantia</taxon>
        <taxon>Pecora</taxon>
        <taxon>Cervidae</taxon>
        <taxon>Odocoileinae</taxon>
        <taxon>Rangifer</taxon>
    </lineage>
</organism>
<accession>A0ABN9A5S2</accession>
<proteinExistence type="predicted"/>
<evidence type="ECO:0000256" key="1">
    <source>
        <dbReference type="SAM" id="MobiDB-lite"/>
    </source>
</evidence>
<dbReference type="Proteomes" id="UP001176941">
    <property type="component" value="Chromosome 9"/>
</dbReference>
<name>A0ABN9A5S2_RANTA</name>
<reference evidence="2" key="1">
    <citation type="submission" date="2023-04" db="EMBL/GenBank/DDBJ databases">
        <authorList>
            <consortium name="ELIXIR-Norway"/>
        </authorList>
    </citation>
    <scope>NUCLEOTIDE SEQUENCE [LARGE SCALE GENOMIC DNA]</scope>
</reference>
<protein>
    <submittedName>
        <fullName evidence="2">Uncharacterized protein</fullName>
    </submittedName>
</protein>
<keyword evidence="3" id="KW-1185">Reference proteome</keyword>
<feature type="region of interest" description="Disordered" evidence="1">
    <location>
        <begin position="97"/>
        <end position="116"/>
    </location>
</feature>
<evidence type="ECO:0000313" key="3">
    <source>
        <dbReference type="Proteomes" id="UP001176941"/>
    </source>
</evidence>
<feature type="region of interest" description="Disordered" evidence="1">
    <location>
        <begin position="25"/>
        <end position="82"/>
    </location>
</feature>
<gene>
    <name evidence="2" type="ORF">MRATA1EN1_LOCUS28693</name>
</gene>
<sequence>MEGNYSNTQFSCSFSTQIDPFSLCVRSRPQEGKSVSEETPSNQRWADPGGKSGGEQRSMGRGPGNLTTKGKAEKLSQPRWQEVSSGPLALLIFQAGNAASPTADEDKAPDPSASSL</sequence>
<evidence type="ECO:0000313" key="2">
    <source>
        <dbReference type="EMBL" id="CAI9179731.1"/>
    </source>
</evidence>
<dbReference type="EMBL" id="OX459945">
    <property type="protein sequence ID" value="CAI9179731.1"/>
    <property type="molecule type" value="Genomic_DNA"/>
</dbReference>